<evidence type="ECO:0000256" key="9">
    <source>
        <dbReference type="ARBA" id="ARBA00047671"/>
    </source>
</evidence>
<reference evidence="15" key="1">
    <citation type="submission" date="2017-02" db="EMBL/GenBank/DDBJ databases">
        <authorList>
            <person name="Varghese N."/>
            <person name="Submissions S."/>
        </authorList>
    </citation>
    <scope>NUCLEOTIDE SEQUENCE [LARGE SCALE GENOMIC DNA]</scope>
    <source>
        <strain evidence="15">USBA 833</strain>
    </source>
</reference>
<keyword evidence="5 11" id="KW-0547">Nucleotide-binding</keyword>
<dbReference type="SMART" id="SM00946">
    <property type="entry name" value="ProRS-C_1"/>
    <property type="match status" value="1"/>
</dbReference>
<dbReference type="GO" id="GO:0006433">
    <property type="term" value="P:prolyl-tRNA aminoacylation"/>
    <property type="evidence" value="ECO:0007669"/>
    <property type="project" value="UniProtKB-UniRule"/>
</dbReference>
<evidence type="ECO:0000256" key="11">
    <source>
        <dbReference type="HAMAP-Rule" id="MF_01571"/>
    </source>
</evidence>
<dbReference type="Pfam" id="PF03129">
    <property type="entry name" value="HGTP_anticodon"/>
    <property type="match status" value="1"/>
</dbReference>
<sequence length="480" mass="55311">MGSDKEKKFVEEITPMDEDFAQWYTDIVKKAELADYSSVKGFMIVRPYGYAIWENIQKDLDRRFKETGHENVYMPLLIPESLLQKEQEHVEGFAPEVAWVTHGGSEKLTERLCVRPTSETIFCEHFAKIVQSYKDLPKLYNQWCSVVRWEKTTRPFLRTAEFLWQEGHTIHATAEEAEEETIRMLNVYADHCEEVLAIPVIKGQKTDKEKFAGAKATYTIESLMHDGKALQSGTSHNFGDNFAKAFDIKYLDKEGKLQYVHETSWGFTTRMIGALIMVHGDDSGLVLPPKVAPIQVIVIPIAHHKEGVLEKSYEIKDRIAKVARVKIDDSDKMPGWKFNEYEMKGVPLRVEIGPKDIENNQVVLVRRDNREKITVKMDELENRIVEILEDIQKSLYNKAKAHRDARTHVATNMEEFKDIVENKTGFVKAMWCGDRECEDKVKEMTGATARCMPFEQEHVGDKCVCCGKEAKKLVYWGRAY</sequence>
<dbReference type="NCBIfam" id="TIGR00408">
    <property type="entry name" value="proS_fam_I"/>
    <property type="match status" value="1"/>
</dbReference>
<keyword evidence="15" id="KW-1185">Reference proteome</keyword>
<dbReference type="RefSeq" id="WP_078697229.1">
    <property type="nucleotide sequence ID" value="NZ_FUYH01000019.1"/>
</dbReference>
<keyword evidence="6 11" id="KW-0067">ATP-binding</keyword>
<dbReference type="STRING" id="1147123.SAMN05443428_11922"/>
<comment type="catalytic activity">
    <reaction evidence="9 11">
        <text>tRNA(Pro) + L-proline + ATP = L-prolyl-tRNA(Pro) + AMP + diphosphate</text>
        <dbReference type="Rhea" id="RHEA:14305"/>
        <dbReference type="Rhea" id="RHEA-COMP:9700"/>
        <dbReference type="Rhea" id="RHEA-COMP:9702"/>
        <dbReference type="ChEBI" id="CHEBI:30616"/>
        <dbReference type="ChEBI" id="CHEBI:33019"/>
        <dbReference type="ChEBI" id="CHEBI:60039"/>
        <dbReference type="ChEBI" id="CHEBI:78442"/>
        <dbReference type="ChEBI" id="CHEBI:78532"/>
        <dbReference type="ChEBI" id="CHEBI:456215"/>
        <dbReference type="EC" id="6.1.1.15"/>
    </reaction>
</comment>
<dbReference type="GO" id="GO:0017101">
    <property type="term" value="C:aminoacyl-tRNA synthetase multienzyme complex"/>
    <property type="evidence" value="ECO:0007669"/>
    <property type="project" value="TreeGrafter"/>
</dbReference>
<dbReference type="Proteomes" id="UP000190105">
    <property type="component" value="Unassembled WGS sequence"/>
</dbReference>
<keyword evidence="12" id="KW-0175">Coiled coil</keyword>
<evidence type="ECO:0000313" key="14">
    <source>
        <dbReference type="EMBL" id="SKA95721.1"/>
    </source>
</evidence>
<comment type="subcellular location">
    <subcellularLocation>
        <location evidence="1 11">Cytoplasm</location>
    </subcellularLocation>
</comment>
<feature type="coiled-coil region" evidence="12">
    <location>
        <begin position="370"/>
        <end position="397"/>
    </location>
</feature>
<evidence type="ECO:0000256" key="12">
    <source>
        <dbReference type="SAM" id="Coils"/>
    </source>
</evidence>
<comment type="subunit">
    <text evidence="2 11">Homodimer.</text>
</comment>
<dbReference type="GO" id="GO:0016740">
    <property type="term" value="F:transferase activity"/>
    <property type="evidence" value="ECO:0007669"/>
    <property type="project" value="UniProtKB-ARBA"/>
</dbReference>
<evidence type="ECO:0000256" key="2">
    <source>
        <dbReference type="ARBA" id="ARBA00011738"/>
    </source>
</evidence>
<dbReference type="InterPro" id="IPR017449">
    <property type="entry name" value="Pro-tRNA_synth_II"/>
</dbReference>
<dbReference type="InterPro" id="IPR045864">
    <property type="entry name" value="aa-tRNA-synth_II/BPL/LPL"/>
</dbReference>
<dbReference type="InterPro" id="IPR033721">
    <property type="entry name" value="ProRS_core_arch_euk"/>
</dbReference>
<proteinExistence type="inferred from homology"/>
<comment type="similarity">
    <text evidence="10 11">Belongs to the class-II aminoacyl-tRNA synthetase family. ProS type 3 subfamily.</text>
</comment>
<dbReference type="Gene3D" id="3.40.50.800">
    <property type="entry name" value="Anticodon-binding domain"/>
    <property type="match status" value="1"/>
</dbReference>
<comment type="function">
    <text evidence="11">Catalyzes the attachment of proline to tRNA(Pro) in a two-step reaction: proline is first activated by ATP to form Pro-AMP and then transferred to the acceptor end of tRNA(Pro).</text>
</comment>
<keyword evidence="4 11" id="KW-0436">Ligase</keyword>
<organism evidence="14 15">
    <name type="scientific">Caloramator quimbayensis</name>
    <dbReference type="NCBI Taxonomy" id="1147123"/>
    <lineage>
        <taxon>Bacteria</taxon>
        <taxon>Bacillati</taxon>
        <taxon>Bacillota</taxon>
        <taxon>Clostridia</taxon>
        <taxon>Eubacteriales</taxon>
        <taxon>Clostridiaceae</taxon>
        <taxon>Caloramator</taxon>
    </lineage>
</organism>
<dbReference type="InterPro" id="IPR036621">
    <property type="entry name" value="Anticodon-bd_dom_sf"/>
</dbReference>
<evidence type="ECO:0000256" key="1">
    <source>
        <dbReference type="ARBA" id="ARBA00004496"/>
    </source>
</evidence>
<dbReference type="GO" id="GO:0005737">
    <property type="term" value="C:cytoplasm"/>
    <property type="evidence" value="ECO:0007669"/>
    <property type="project" value="UniProtKB-SubCell"/>
</dbReference>
<protein>
    <recommendedName>
        <fullName evidence="11">Proline--tRNA ligase</fullName>
        <ecNumber evidence="11">6.1.1.15</ecNumber>
    </recommendedName>
    <alternativeName>
        <fullName evidence="11">Prolyl-tRNA synthetase</fullName>
        <shortName evidence="11">ProRS</shortName>
    </alternativeName>
</protein>
<dbReference type="Gene3D" id="3.30.930.10">
    <property type="entry name" value="Bira Bifunctional Protein, Domain 2"/>
    <property type="match status" value="1"/>
</dbReference>
<dbReference type="Gene3D" id="3.30.110.30">
    <property type="entry name" value="C-terminal domain of ProRS"/>
    <property type="match status" value="1"/>
</dbReference>
<dbReference type="CDD" id="cd00862">
    <property type="entry name" value="ProRS_anticodon_zinc"/>
    <property type="match status" value="1"/>
</dbReference>
<dbReference type="EC" id="6.1.1.15" evidence="11"/>
<evidence type="ECO:0000256" key="10">
    <source>
        <dbReference type="ARBA" id="ARBA00060806"/>
    </source>
</evidence>
<dbReference type="PROSITE" id="PS50862">
    <property type="entry name" value="AA_TRNA_LIGASE_II"/>
    <property type="match status" value="1"/>
</dbReference>
<keyword evidence="3 11" id="KW-0963">Cytoplasm</keyword>
<dbReference type="AlphaFoldDB" id="A0A1T4Y319"/>
<feature type="domain" description="Aminoacyl-transfer RNA synthetases class-II family profile" evidence="13">
    <location>
        <begin position="46"/>
        <end position="288"/>
    </location>
</feature>
<evidence type="ECO:0000313" key="15">
    <source>
        <dbReference type="Proteomes" id="UP000190105"/>
    </source>
</evidence>
<dbReference type="GO" id="GO:0140096">
    <property type="term" value="F:catalytic activity, acting on a protein"/>
    <property type="evidence" value="ECO:0007669"/>
    <property type="project" value="UniProtKB-ARBA"/>
</dbReference>
<accession>A0A1T4Y319</accession>
<dbReference type="PANTHER" id="PTHR43382">
    <property type="entry name" value="PROLYL-TRNA SYNTHETASE"/>
    <property type="match status" value="1"/>
</dbReference>
<dbReference type="SUPFAM" id="SSF55681">
    <property type="entry name" value="Class II aaRS and biotin synthetases"/>
    <property type="match status" value="1"/>
</dbReference>
<dbReference type="HAMAP" id="MF_01571">
    <property type="entry name" value="Pro_tRNA_synth_type3"/>
    <property type="match status" value="1"/>
</dbReference>
<dbReference type="FunFam" id="3.40.50.800:FF:000005">
    <property type="entry name" value="bifunctional glutamate/proline--tRNA ligase"/>
    <property type="match status" value="1"/>
</dbReference>
<dbReference type="SUPFAM" id="SSF52954">
    <property type="entry name" value="Class II aaRS ABD-related"/>
    <property type="match status" value="1"/>
</dbReference>
<evidence type="ECO:0000256" key="5">
    <source>
        <dbReference type="ARBA" id="ARBA00022741"/>
    </source>
</evidence>
<dbReference type="GO" id="GO:0004827">
    <property type="term" value="F:proline-tRNA ligase activity"/>
    <property type="evidence" value="ECO:0007669"/>
    <property type="project" value="UniProtKB-UniRule"/>
</dbReference>
<evidence type="ECO:0000256" key="7">
    <source>
        <dbReference type="ARBA" id="ARBA00022917"/>
    </source>
</evidence>
<dbReference type="InterPro" id="IPR004499">
    <property type="entry name" value="Pro-tRNA-ligase_IIa_arc-type"/>
</dbReference>
<keyword evidence="7 11" id="KW-0648">Protein biosynthesis</keyword>
<evidence type="ECO:0000256" key="6">
    <source>
        <dbReference type="ARBA" id="ARBA00022840"/>
    </source>
</evidence>
<dbReference type="Pfam" id="PF00587">
    <property type="entry name" value="tRNA-synt_2b"/>
    <property type="match status" value="1"/>
</dbReference>
<dbReference type="SUPFAM" id="SSF64586">
    <property type="entry name" value="C-terminal domain of ProRS"/>
    <property type="match status" value="1"/>
</dbReference>
<dbReference type="CDD" id="cd00778">
    <property type="entry name" value="ProRS_core_arch_euk"/>
    <property type="match status" value="1"/>
</dbReference>
<keyword evidence="8 11" id="KW-0030">Aminoacyl-tRNA synthetase</keyword>
<dbReference type="FunFam" id="3.30.930.10:FF:000023">
    <property type="entry name" value="Proline--tRNA ligase"/>
    <property type="match status" value="1"/>
</dbReference>
<dbReference type="GO" id="GO:0005524">
    <property type="term" value="F:ATP binding"/>
    <property type="evidence" value="ECO:0007669"/>
    <property type="project" value="UniProtKB-UniRule"/>
</dbReference>
<dbReference type="PRINTS" id="PR01046">
    <property type="entry name" value="TRNASYNTHPRO"/>
</dbReference>
<dbReference type="InterPro" id="IPR016061">
    <property type="entry name" value="Pro-tRNA_ligase_II_C"/>
</dbReference>
<dbReference type="FunFam" id="3.30.110.30:FF:000005">
    <property type="entry name" value="Proline--tRNA ligase"/>
    <property type="match status" value="1"/>
</dbReference>
<dbReference type="PANTHER" id="PTHR43382:SF2">
    <property type="entry name" value="BIFUNCTIONAL GLUTAMATE_PROLINE--TRNA LIGASE"/>
    <property type="match status" value="1"/>
</dbReference>
<dbReference type="InterPro" id="IPR004154">
    <property type="entry name" value="Anticodon-bd"/>
</dbReference>
<evidence type="ECO:0000259" key="13">
    <source>
        <dbReference type="PROSITE" id="PS50862"/>
    </source>
</evidence>
<evidence type="ECO:0000256" key="4">
    <source>
        <dbReference type="ARBA" id="ARBA00022598"/>
    </source>
</evidence>
<dbReference type="OrthoDB" id="9809052at2"/>
<evidence type="ECO:0000256" key="8">
    <source>
        <dbReference type="ARBA" id="ARBA00023146"/>
    </source>
</evidence>
<dbReference type="InterPro" id="IPR006195">
    <property type="entry name" value="aa-tRNA-synth_II"/>
</dbReference>
<dbReference type="Pfam" id="PF09180">
    <property type="entry name" value="ProRS-C_1"/>
    <property type="match status" value="1"/>
</dbReference>
<evidence type="ECO:0000256" key="3">
    <source>
        <dbReference type="ARBA" id="ARBA00022490"/>
    </source>
</evidence>
<dbReference type="EMBL" id="FUYH01000019">
    <property type="protein sequence ID" value="SKA95721.1"/>
    <property type="molecule type" value="Genomic_DNA"/>
</dbReference>
<dbReference type="InterPro" id="IPR002314">
    <property type="entry name" value="aa-tRNA-synt_IIb"/>
</dbReference>
<comment type="domain">
    <text evidence="11">Consists of three domains: the N-terminal catalytic domain, the anticodon-binding domain and the C-terminal extension.</text>
</comment>
<name>A0A1T4Y319_9CLOT</name>
<gene>
    <name evidence="11" type="primary">proS</name>
    <name evidence="14" type="ORF">SAMN05443428_11922</name>
</gene>
<dbReference type="InterPro" id="IPR002316">
    <property type="entry name" value="Pro-tRNA-ligase_IIa"/>
</dbReference>